<dbReference type="PANTHER" id="PTHR10938:SF4">
    <property type="entry name" value="TRANSLATION INITIATION FACTOR IF3-1, MITOCHONDRIAL"/>
    <property type="match status" value="1"/>
</dbReference>
<dbReference type="AlphaFoldDB" id="A0AAV9ACV4"/>
<reference evidence="6" key="2">
    <citation type="submission" date="2023-06" db="EMBL/GenBank/DDBJ databases">
        <authorList>
            <person name="Ma L."/>
            <person name="Liu K.-W."/>
            <person name="Li Z."/>
            <person name="Hsiao Y.-Y."/>
            <person name="Qi Y."/>
            <person name="Fu T."/>
            <person name="Tang G."/>
            <person name="Zhang D."/>
            <person name="Sun W.-H."/>
            <person name="Liu D.-K."/>
            <person name="Li Y."/>
            <person name="Chen G.-Z."/>
            <person name="Liu X.-D."/>
            <person name="Liao X.-Y."/>
            <person name="Jiang Y.-T."/>
            <person name="Yu X."/>
            <person name="Hao Y."/>
            <person name="Huang J."/>
            <person name="Zhao X.-W."/>
            <person name="Ke S."/>
            <person name="Chen Y.-Y."/>
            <person name="Wu W.-L."/>
            <person name="Hsu J.-L."/>
            <person name="Lin Y.-F."/>
            <person name="Huang M.-D."/>
            <person name="Li C.-Y."/>
            <person name="Huang L."/>
            <person name="Wang Z.-W."/>
            <person name="Zhao X."/>
            <person name="Zhong W.-Y."/>
            <person name="Peng D.-H."/>
            <person name="Ahmad S."/>
            <person name="Lan S."/>
            <person name="Zhang J.-S."/>
            <person name="Tsai W.-C."/>
            <person name="Van De Peer Y."/>
            <person name="Liu Z.-J."/>
        </authorList>
    </citation>
    <scope>NUCLEOTIDE SEQUENCE</scope>
    <source>
        <strain evidence="6">SCP</strain>
        <tissue evidence="6">Leaves</tissue>
    </source>
</reference>
<dbReference type="EMBL" id="JAUJYN010000010">
    <property type="protein sequence ID" value="KAK1262064.1"/>
    <property type="molecule type" value="Genomic_DNA"/>
</dbReference>
<accession>A0AAV9ACV4</accession>
<comment type="caution">
    <text evidence="6">The sequence shown here is derived from an EMBL/GenBank/DDBJ whole genome shotgun (WGS) entry which is preliminary data.</text>
</comment>
<gene>
    <name evidence="6" type="ORF">QJS04_geneDACA001259</name>
</gene>
<feature type="compositionally biased region" description="Polar residues" evidence="4">
    <location>
        <begin position="357"/>
        <end position="398"/>
    </location>
</feature>
<feature type="compositionally biased region" description="Polar residues" evidence="4">
    <location>
        <begin position="412"/>
        <end position="422"/>
    </location>
</feature>
<dbReference type="PANTHER" id="PTHR10938">
    <property type="entry name" value="TRANSLATION INITIATION FACTOR IF-3"/>
    <property type="match status" value="1"/>
</dbReference>
<dbReference type="InterPro" id="IPR019814">
    <property type="entry name" value="Translation_initiation_fac_3_N"/>
</dbReference>
<feature type="region of interest" description="Disordered" evidence="4">
    <location>
        <begin position="234"/>
        <end position="564"/>
    </location>
</feature>
<keyword evidence="2" id="KW-0396">Initiation factor</keyword>
<evidence type="ECO:0000256" key="2">
    <source>
        <dbReference type="ARBA" id="ARBA00022540"/>
    </source>
</evidence>
<dbReference type="Proteomes" id="UP001179952">
    <property type="component" value="Unassembled WGS sequence"/>
</dbReference>
<keyword evidence="7" id="KW-1185">Reference proteome</keyword>
<evidence type="ECO:0000313" key="7">
    <source>
        <dbReference type="Proteomes" id="UP001179952"/>
    </source>
</evidence>
<feature type="compositionally biased region" description="Polar residues" evidence="4">
    <location>
        <begin position="458"/>
        <end position="478"/>
    </location>
</feature>
<dbReference type="InterPro" id="IPR036788">
    <property type="entry name" value="T_IF-3_C_sf"/>
</dbReference>
<dbReference type="SUPFAM" id="SSF55200">
    <property type="entry name" value="Translation initiation factor IF3, C-terminal domain"/>
    <property type="match status" value="1"/>
</dbReference>
<feature type="compositionally biased region" description="Basic and acidic residues" evidence="4">
    <location>
        <begin position="265"/>
        <end position="277"/>
    </location>
</feature>
<sequence length="564" mass="61499">MDLVEVQGTVQPPVCKIMDFHKEAYNNKLRQKEKERAKSKLTLRTGECKEVRFSGKTELRDLQMKADMAKRLMDRGYLVKCMAVGSEEEDLGRLVTDLLSLIEDCAVVVTGPKVERRQSYVVVKHIKFGAKKNSGKNASKNVSPTMKSTNFNQVPPKSEVYEDSESISEIESDILPEEAEADALIIPPSKMPDVEFGDWSSSDISTEFSEVFDIDANEGANDSSFTGTIGNFTSTISPPEDLRGNQPAVSEHPGFSNSNFSFDILKTKQESEKEQTDRCTVALKRSSQPEPPHADANSYSGRSNPRDALPSFNPSLTKQPGTDQYSSTSPRSPPVNAIPSQGQSPSASPPWSPNPKFQPSQGRNLRPSTIPSSPTNEQKQPRFDQSSRQPPLNVNQGRSPAMTPPPTPSYGIFSNQRAPSSDANKERIPVKNTTVSSSTGVPRPTFISSPPNAGRQASIAQSPLKSSRQPQSDANQERSPPVTPPKQPQSDANQERSPPVTPPKPTYGIFSTPKAALPDQNKERIPASSGSVPHSLPPKQRSEGVREVSNAPNKYGIFSSGTSK</sequence>
<dbReference type="GO" id="GO:0032790">
    <property type="term" value="P:ribosome disassembly"/>
    <property type="evidence" value="ECO:0007669"/>
    <property type="project" value="TreeGrafter"/>
</dbReference>
<dbReference type="SUPFAM" id="SSF54364">
    <property type="entry name" value="Translation initiation factor IF3, N-terminal domain"/>
    <property type="match status" value="1"/>
</dbReference>
<protein>
    <recommendedName>
        <fullName evidence="5">Translation initiation factor 3 N-terminal domain-containing protein</fullName>
    </recommendedName>
</protein>
<feature type="compositionally biased region" description="Polar residues" evidence="4">
    <location>
        <begin position="431"/>
        <end position="451"/>
    </location>
</feature>
<dbReference type="GO" id="GO:0003743">
    <property type="term" value="F:translation initiation factor activity"/>
    <property type="evidence" value="ECO:0007669"/>
    <property type="project" value="UniProtKB-KW"/>
</dbReference>
<feature type="domain" description="Translation initiation factor 3 N-terminal" evidence="5">
    <location>
        <begin position="1"/>
        <end position="34"/>
    </location>
</feature>
<dbReference type="Gene3D" id="3.10.20.80">
    <property type="entry name" value="Translation initiation factor 3 (IF-3), N-terminal domain"/>
    <property type="match status" value="1"/>
</dbReference>
<reference evidence="6" key="1">
    <citation type="journal article" date="2023" name="Nat. Commun.">
        <title>Diploid and tetraploid genomes of Acorus and the evolution of monocots.</title>
        <authorList>
            <person name="Ma L."/>
            <person name="Liu K.W."/>
            <person name="Li Z."/>
            <person name="Hsiao Y.Y."/>
            <person name="Qi Y."/>
            <person name="Fu T."/>
            <person name="Tang G.D."/>
            <person name="Zhang D."/>
            <person name="Sun W.H."/>
            <person name="Liu D.K."/>
            <person name="Li Y."/>
            <person name="Chen G.Z."/>
            <person name="Liu X.D."/>
            <person name="Liao X.Y."/>
            <person name="Jiang Y.T."/>
            <person name="Yu X."/>
            <person name="Hao Y."/>
            <person name="Huang J."/>
            <person name="Zhao X.W."/>
            <person name="Ke S."/>
            <person name="Chen Y.Y."/>
            <person name="Wu W.L."/>
            <person name="Hsu J.L."/>
            <person name="Lin Y.F."/>
            <person name="Huang M.D."/>
            <person name="Li C.Y."/>
            <person name="Huang L."/>
            <person name="Wang Z.W."/>
            <person name="Zhao X."/>
            <person name="Zhong W.Y."/>
            <person name="Peng D.H."/>
            <person name="Ahmad S."/>
            <person name="Lan S."/>
            <person name="Zhang J.S."/>
            <person name="Tsai W.C."/>
            <person name="Van de Peer Y."/>
            <person name="Liu Z.J."/>
        </authorList>
    </citation>
    <scope>NUCLEOTIDE SEQUENCE</scope>
    <source>
        <strain evidence="6">SCP</strain>
    </source>
</reference>
<dbReference type="InterPro" id="IPR001288">
    <property type="entry name" value="Translation_initiation_fac_3"/>
</dbReference>
<organism evidence="6 7">
    <name type="scientific">Acorus gramineus</name>
    <name type="common">Dwarf sweet flag</name>
    <dbReference type="NCBI Taxonomy" id="55184"/>
    <lineage>
        <taxon>Eukaryota</taxon>
        <taxon>Viridiplantae</taxon>
        <taxon>Streptophyta</taxon>
        <taxon>Embryophyta</taxon>
        <taxon>Tracheophyta</taxon>
        <taxon>Spermatophyta</taxon>
        <taxon>Magnoliopsida</taxon>
        <taxon>Liliopsida</taxon>
        <taxon>Acoraceae</taxon>
        <taxon>Acorus</taxon>
    </lineage>
</organism>
<feature type="region of interest" description="Disordered" evidence="4">
    <location>
        <begin position="134"/>
        <end position="163"/>
    </location>
</feature>
<evidence type="ECO:0000259" key="5">
    <source>
        <dbReference type="Pfam" id="PF05198"/>
    </source>
</evidence>
<evidence type="ECO:0000313" key="6">
    <source>
        <dbReference type="EMBL" id="KAK1262064.1"/>
    </source>
</evidence>
<dbReference type="Pfam" id="PF05198">
    <property type="entry name" value="IF3_N"/>
    <property type="match status" value="1"/>
</dbReference>
<comment type="similarity">
    <text evidence="1">Belongs to the IF-3 family.</text>
</comment>
<proteinExistence type="inferred from homology"/>
<evidence type="ECO:0000256" key="4">
    <source>
        <dbReference type="SAM" id="MobiDB-lite"/>
    </source>
</evidence>
<dbReference type="Gene3D" id="3.30.110.10">
    <property type="entry name" value="Translation initiation factor 3 (IF-3), C-terminal domain"/>
    <property type="match status" value="1"/>
</dbReference>
<dbReference type="GO" id="GO:0043022">
    <property type="term" value="F:ribosome binding"/>
    <property type="evidence" value="ECO:0007669"/>
    <property type="project" value="TreeGrafter"/>
</dbReference>
<keyword evidence="3" id="KW-0648">Protein biosynthesis</keyword>
<evidence type="ECO:0000256" key="3">
    <source>
        <dbReference type="ARBA" id="ARBA00022917"/>
    </source>
</evidence>
<evidence type="ECO:0000256" key="1">
    <source>
        <dbReference type="ARBA" id="ARBA00005439"/>
    </source>
</evidence>
<dbReference type="InterPro" id="IPR036787">
    <property type="entry name" value="T_IF-3_N_sf"/>
</dbReference>
<name>A0AAV9ACV4_ACOGR</name>
<feature type="compositionally biased region" description="Polar residues" evidence="4">
    <location>
        <begin position="312"/>
        <end position="330"/>
    </location>
</feature>
<feature type="compositionally biased region" description="Polar residues" evidence="4">
    <location>
        <begin position="142"/>
        <end position="155"/>
    </location>
</feature>